<sequence length="437" mass="48354">MNDRECKQCDSGSTGREESFTYHGDGIEAEGRFSIHEQALAAYSKENYCVKNLKYPLLLKKNTPLDKLGPKWPSLDRFKDFEYYPSNKITTYPIEYKDLEICVTIVKDDTTGNEQPYFCPYECSVCYDDIDPNNDGHWFSPSQFPSNYAILNGGFPDKTLAYYLVGYYPDPDNPNPVCQSDGESPCINGGETMDNIYDFYNFTTEKMKNIYDNTAKKYILHANYDTYGQYTNGANGTFTIKYCCTPEAEPGSSESGCKSFTTETITLSSCIADGSCEITTDTDTDGKQTQTVKIIVKDIGKLCESNKAQNIGCNPGEYIYGVYKCEDDEGNACYNTNGETEIEPGDDISIHVNIPQVNRTIAPSCEPCKIGYYCPGGSSDPIPCPAGTSSAAGSSAVSNCYMNPQYNDTGTKFTDSVGSFYLPSDGPIRHYDPNGQN</sequence>
<evidence type="ECO:0000313" key="2">
    <source>
        <dbReference type="EMBL" id="MBO8425003.1"/>
    </source>
</evidence>
<organism evidence="2 3">
    <name type="scientific">Candidatus Enterousia avistercoris</name>
    <dbReference type="NCBI Taxonomy" id="2840788"/>
    <lineage>
        <taxon>Bacteria</taxon>
        <taxon>Pseudomonadati</taxon>
        <taxon>Pseudomonadota</taxon>
        <taxon>Alphaproteobacteria</taxon>
        <taxon>Candidatus Enterousia</taxon>
    </lineage>
</organism>
<proteinExistence type="predicted"/>
<gene>
    <name evidence="2" type="ORF">IAC69_00800</name>
</gene>
<evidence type="ECO:0000256" key="1">
    <source>
        <dbReference type="SAM" id="MobiDB-lite"/>
    </source>
</evidence>
<evidence type="ECO:0000313" key="3">
    <source>
        <dbReference type="Proteomes" id="UP000823630"/>
    </source>
</evidence>
<dbReference type="Proteomes" id="UP000823630">
    <property type="component" value="Unassembled WGS sequence"/>
</dbReference>
<accession>A0A9D9GV98</accession>
<reference evidence="2" key="2">
    <citation type="journal article" date="2021" name="PeerJ">
        <title>Extensive microbial diversity within the chicken gut microbiome revealed by metagenomics and culture.</title>
        <authorList>
            <person name="Gilroy R."/>
            <person name="Ravi A."/>
            <person name="Getino M."/>
            <person name="Pursley I."/>
            <person name="Horton D.L."/>
            <person name="Alikhan N.F."/>
            <person name="Baker D."/>
            <person name="Gharbi K."/>
            <person name="Hall N."/>
            <person name="Watson M."/>
            <person name="Adriaenssens E.M."/>
            <person name="Foster-Nyarko E."/>
            <person name="Jarju S."/>
            <person name="Secka A."/>
            <person name="Antonio M."/>
            <person name="Oren A."/>
            <person name="Chaudhuri R.R."/>
            <person name="La Ragione R."/>
            <person name="Hildebrand F."/>
            <person name="Pallen M.J."/>
        </authorList>
    </citation>
    <scope>NUCLEOTIDE SEQUENCE</scope>
    <source>
        <strain evidence="2">8207</strain>
    </source>
</reference>
<feature type="region of interest" description="Disordered" evidence="1">
    <location>
        <begin position="1"/>
        <end position="21"/>
    </location>
</feature>
<reference evidence="2" key="1">
    <citation type="submission" date="2020-10" db="EMBL/GenBank/DDBJ databases">
        <authorList>
            <person name="Gilroy R."/>
        </authorList>
    </citation>
    <scope>NUCLEOTIDE SEQUENCE</scope>
    <source>
        <strain evidence="2">8207</strain>
    </source>
</reference>
<name>A0A9D9GV98_9PROT</name>
<protein>
    <submittedName>
        <fullName evidence="2">Uncharacterized protein</fullName>
    </submittedName>
</protein>
<comment type="caution">
    <text evidence="2">The sequence shown here is derived from an EMBL/GenBank/DDBJ whole genome shotgun (WGS) entry which is preliminary data.</text>
</comment>
<dbReference type="EMBL" id="JADINC010000016">
    <property type="protein sequence ID" value="MBO8425003.1"/>
    <property type="molecule type" value="Genomic_DNA"/>
</dbReference>
<dbReference type="AlphaFoldDB" id="A0A9D9GV98"/>